<proteinExistence type="predicted"/>
<evidence type="ECO:0000313" key="3">
    <source>
        <dbReference type="Proteomes" id="UP001338309"/>
    </source>
</evidence>
<sequence length="723" mass="86614">MRTGKYCFRDLFVNRYIDQIVIPEIQRDYVWQKEQVNGLILSLLDDFQKYQNSAIDLGDIQDQQLKADFEEFYKKRNYSSNIGFIYAYCDEELPGRYFLIDGQQRITTIFLLLLVIANRNESLREKFRGSYLIERSQKLDFRVRDNAQEFFRNFCLHLLNENGPVNERAWFFEFYKNDKTIKNIDSNRLIIDEAINNLEIDETGFFKFIEEYTEFWYFDTNVSEQGEELYIYMNARGEQMQGNENIKAELLSKLPNQESKNEYGKIWEEWQDFFWIHRGKNENADPGFNEFLACISGLENYLDGDTSNFYSKEDFDRLREIRSSQVVNPLSIEKIEEYFAVLKFLDDNKTKFCTLYNYSPWVDKCLTEFWEILNSKGGTNWYANYEDDNRATERNRMVFLWSVFYFFKERIREYPVESQGIDFIIENFRFLRMIYLRFKNYNRSVKSIKDTVTFILEDSIGVLDPTDISLPFDIDDLDQNESFDSKIRTFEEIGKNKILNQLRGNLQNQRDFEEIIWEIEDHPYNLEGKDVGGTNISHLIDFDNSPELIELRKIKDKFYELFSQEPKDHLVIQNALLFYGEYWHQESPTYYRNLKFDNWRRIIRGYGYSDLSSGKTTFKRFFYDFLHSNKSIEDFVKQKTDEADLTETSSLRQKLLWYSTQLKTKMWGEGNFIAISSGSSFALNWWEKDSRFQDEFILYNTKGNLKGGSPKRLSEMLNYVQPD</sequence>
<gene>
    <name evidence="2" type="ORF">Aconfl_18850</name>
</gene>
<dbReference type="RefSeq" id="WP_338223963.1">
    <property type="nucleotide sequence ID" value="NZ_BTPD01000005.1"/>
</dbReference>
<accession>A0ABQ6PR27</accession>
<dbReference type="Pfam" id="PF03235">
    <property type="entry name" value="GmrSD_N"/>
    <property type="match status" value="1"/>
</dbReference>
<evidence type="ECO:0000259" key="1">
    <source>
        <dbReference type="Pfam" id="PF03235"/>
    </source>
</evidence>
<dbReference type="PANTHER" id="PTHR35149">
    <property type="entry name" value="SLL5132 PROTEIN"/>
    <property type="match status" value="1"/>
</dbReference>
<dbReference type="Proteomes" id="UP001338309">
    <property type="component" value="Unassembled WGS sequence"/>
</dbReference>
<reference evidence="2 3" key="1">
    <citation type="submission" date="2023-08" db="EMBL/GenBank/DDBJ databases">
        <title>Draft genome sequence of Algoriphagus confluentis.</title>
        <authorList>
            <person name="Takatani N."/>
            <person name="Hosokawa M."/>
            <person name="Sawabe T."/>
        </authorList>
    </citation>
    <scope>NUCLEOTIDE SEQUENCE [LARGE SCALE GENOMIC DNA]</scope>
    <source>
        <strain evidence="2 3">NBRC 111222</strain>
    </source>
</reference>
<dbReference type="PANTHER" id="PTHR35149:SF2">
    <property type="entry name" value="DUF262 DOMAIN-CONTAINING PROTEIN"/>
    <property type="match status" value="1"/>
</dbReference>
<name>A0ABQ6PR27_9BACT</name>
<dbReference type="InterPro" id="IPR004919">
    <property type="entry name" value="GmrSD_N"/>
</dbReference>
<keyword evidence="3" id="KW-1185">Reference proteome</keyword>
<protein>
    <recommendedName>
        <fullName evidence="1">GmrSD restriction endonucleases N-terminal domain-containing protein</fullName>
    </recommendedName>
</protein>
<dbReference type="EMBL" id="BTPD01000005">
    <property type="protein sequence ID" value="GMQ29242.1"/>
    <property type="molecule type" value="Genomic_DNA"/>
</dbReference>
<evidence type="ECO:0000313" key="2">
    <source>
        <dbReference type="EMBL" id="GMQ29242.1"/>
    </source>
</evidence>
<comment type="caution">
    <text evidence="2">The sequence shown here is derived from an EMBL/GenBank/DDBJ whole genome shotgun (WGS) entry which is preliminary data.</text>
</comment>
<organism evidence="2 3">
    <name type="scientific">Algoriphagus confluentis</name>
    <dbReference type="NCBI Taxonomy" id="1697556"/>
    <lineage>
        <taxon>Bacteria</taxon>
        <taxon>Pseudomonadati</taxon>
        <taxon>Bacteroidota</taxon>
        <taxon>Cytophagia</taxon>
        <taxon>Cytophagales</taxon>
        <taxon>Cyclobacteriaceae</taxon>
        <taxon>Algoriphagus</taxon>
    </lineage>
</organism>
<feature type="domain" description="GmrSD restriction endonucleases N-terminal" evidence="1">
    <location>
        <begin position="13"/>
        <end position="250"/>
    </location>
</feature>